<dbReference type="Proteomes" id="UP000283975">
    <property type="component" value="Unassembled WGS sequence"/>
</dbReference>
<reference evidence="4 5" key="1">
    <citation type="submission" date="2018-08" db="EMBL/GenBank/DDBJ databases">
        <title>A genome reference for cultivated species of the human gut microbiota.</title>
        <authorList>
            <person name="Zou Y."/>
            <person name="Xue W."/>
            <person name="Luo G."/>
        </authorList>
    </citation>
    <scope>NUCLEOTIDE SEQUENCE [LARGE SCALE GENOMIC DNA]</scope>
    <source>
        <strain evidence="4 5">AM35-14</strain>
    </source>
</reference>
<comment type="caution">
    <text evidence="4">The sequence shown here is derived from an EMBL/GenBank/DDBJ whole genome shotgun (WGS) entry which is preliminary data.</text>
</comment>
<keyword evidence="1" id="KW-0547">Nucleotide-binding</keyword>
<dbReference type="Gene3D" id="3.40.50.300">
    <property type="entry name" value="P-loop containing nucleotide triphosphate hydrolases"/>
    <property type="match status" value="2"/>
</dbReference>
<accession>A0A414AR89</accession>
<dbReference type="InterPro" id="IPR027417">
    <property type="entry name" value="P-loop_NTPase"/>
</dbReference>
<evidence type="ECO:0000259" key="3">
    <source>
        <dbReference type="PROSITE" id="PS50893"/>
    </source>
</evidence>
<dbReference type="CDD" id="cd00267">
    <property type="entry name" value="ABC_ATPase"/>
    <property type="match status" value="1"/>
</dbReference>
<protein>
    <submittedName>
        <fullName evidence="4">Sugar ABC transporter ATP-binding protein</fullName>
    </submittedName>
</protein>
<organism evidence="4 5">
    <name type="scientific">Enterocloster bolteae</name>
    <dbReference type="NCBI Taxonomy" id="208479"/>
    <lineage>
        <taxon>Bacteria</taxon>
        <taxon>Bacillati</taxon>
        <taxon>Bacillota</taxon>
        <taxon>Clostridia</taxon>
        <taxon>Lachnospirales</taxon>
        <taxon>Lachnospiraceae</taxon>
        <taxon>Enterocloster</taxon>
    </lineage>
</organism>
<dbReference type="InterPro" id="IPR003439">
    <property type="entry name" value="ABC_transporter-like_ATP-bd"/>
</dbReference>
<dbReference type="GO" id="GO:0016887">
    <property type="term" value="F:ATP hydrolysis activity"/>
    <property type="evidence" value="ECO:0007669"/>
    <property type="project" value="InterPro"/>
</dbReference>
<keyword evidence="2 4" id="KW-0067">ATP-binding</keyword>
<dbReference type="PROSITE" id="PS50893">
    <property type="entry name" value="ABC_TRANSPORTER_2"/>
    <property type="match status" value="1"/>
</dbReference>
<evidence type="ECO:0000313" key="4">
    <source>
        <dbReference type="EMBL" id="RHC53085.1"/>
    </source>
</evidence>
<evidence type="ECO:0000256" key="1">
    <source>
        <dbReference type="ARBA" id="ARBA00022741"/>
    </source>
</evidence>
<evidence type="ECO:0000313" key="5">
    <source>
        <dbReference type="Proteomes" id="UP000283975"/>
    </source>
</evidence>
<gene>
    <name evidence="4" type="ORF">DW839_22415</name>
</gene>
<dbReference type="EMBL" id="QSHZ01000028">
    <property type="protein sequence ID" value="RHC53085.1"/>
    <property type="molecule type" value="Genomic_DNA"/>
</dbReference>
<dbReference type="PANTHER" id="PTHR43790:SF8">
    <property type="entry name" value="SUGAR ABC TRANSPORTER ATP-BINDING PROTEIN"/>
    <property type="match status" value="1"/>
</dbReference>
<name>A0A414AR89_9FIRM</name>
<feature type="domain" description="ABC transporter" evidence="3">
    <location>
        <begin position="29"/>
        <end position="259"/>
    </location>
</feature>
<dbReference type="InterPro" id="IPR050107">
    <property type="entry name" value="ABC_carbohydrate_import_ATPase"/>
</dbReference>
<dbReference type="AlphaFoldDB" id="A0A414AR89"/>
<dbReference type="Pfam" id="PF00005">
    <property type="entry name" value="ABC_tran"/>
    <property type="match status" value="1"/>
</dbReference>
<dbReference type="SUPFAM" id="SSF52540">
    <property type="entry name" value="P-loop containing nucleoside triphosphate hydrolases"/>
    <property type="match status" value="2"/>
</dbReference>
<dbReference type="PANTHER" id="PTHR43790">
    <property type="entry name" value="CARBOHYDRATE TRANSPORT ATP-BINDING PROTEIN MG119-RELATED"/>
    <property type="match status" value="1"/>
</dbReference>
<proteinExistence type="predicted"/>
<dbReference type="GO" id="GO:0005524">
    <property type="term" value="F:ATP binding"/>
    <property type="evidence" value="ECO:0007669"/>
    <property type="project" value="UniProtKB-KW"/>
</dbReference>
<sequence length="490" mass="56470">MWKSTFPIFPFSQMTFPCQEEMPMPEELYRIQDLCFQKDHSFLINHLDMYQYKGESLGLLGLHDSGKTLLSLILSGQVSPCAGKFCYEENPASHRVLSSNTALIQRSSSLIPSLSVMENIFVIRKHKYGTYLVHRKLILHETLNWMNELGLSISPQEKVCCLTKTEQYLVEILKAYILGAKLIILDDIPLSFFQTPQFSGMFQYLRTKAISFLITSCDINQLQLFSDRIYFMADHRTIKWIYNEKRNTVDISTLYSRPIIYREIPSQASGEISLRVDGLCHGSLYNISFHLHEGEIVTIFDLFRNASSQLLESMFHPQRTASGSISVYGKTVSHEGCPSLINAGFELDDCIFEPLPTRDNICISNYKKAAGPMGILKQTRMQYMEQAFLAEYKNEGFTSRTSCRHLPKKEKLAMYLYRYEFLRKKIIFCVNPEKYIDYETVYVLKNALQRIANNGNTVCIITCDFEKVYTLASRHLILSSDSIQEYTKNA</sequence>
<evidence type="ECO:0000256" key="2">
    <source>
        <dbReference type="ARBA" id="ARBA00022840"/>
    </source>
</evidence>